<dbReference type="GO" id="GO:0042732">
    <property type="term" value="P:D-xylose metabolic process"/>
    <property type="evidence" value="ECO:0007669"/>
    <property type="project" value="UniProtKB-KW"/>
</dbReference>
<dbReference type="Pfam" id="PF00480">
    <property type="entry name" value="ROK"/>
    <property type="match status" value="1"/>
</dbReference>
<dbReference type="Gene3D" id="3.30.420.40">
    <property type="match status" value="2"/>
</dbReference>
<evidence type="ECO:0000313" key="4">
    <source>
        <dbReference type="EMBL" id="ODM07615.1"/>
    </source>
</evidence>
<organism evidence="4 5">
    <name type="scientific">Eisenbergiella tayi</name>
    <dbReference type="NCBI Taxonomy" id="1432052"/>
    <lineage>
        <taxon>Bacteria</taxon>
        <taxon>Bacillati</taxon>
        <taxon>Bacillota</taxon>
        <taxon>Clostridia</taxon>
        <taxon>Lachnospirales</taxon>
        <taxon>Lachnospiraceae</taxon>
        <taxon>Eisenbergiella</taxon>
    </lineage>
</organism>
<dbReference type="SUPFAM" id="SSF53067">
    <property type="entry name" value="Actin-like ATPase domain"/>
    <property type="match status" value="2"/>
</dbReference>
<protein>
    <submittedName>
        <fullName evidence="4">N-acetylglucosamine repressor</fullName>
    </submittedName>
</protein>
<dbReference type="PATRIC" id="fig|1432052.4.peg.3899"/>
<dbReference type="EMBL" id="MCGH01000002">
    <property type="protein sequence ID" value="ODM07615.1"/>
    <property type="molecule type" value="Genomic_DNA"/>
</dbReference>
<dbReference type="InterPro" id="IPR043129">
    <property type="entry name" value="ATPase_NBD"/>
</dbReference>
<evidence type="ECO:0000313" key="5">
    <source>
        <dbReference type="Proteomes" id="UP000094067"/>
    </source>
</evidence>
<keyword evidence="3" id="KW-0859">Xylose metabolism</keyword>
<accession>A0A1E3AFV0</accession>
<evidence type="ECO:0000256" key="1">
    <source>
        <dbReference type="ARBA" id="ARBA00002486"/>
    </source>
</evidence>
<dbReference type="InterPro" id="IPR000600">
    <property type="entry name" value="ROK"/>
</dbReference>
<dbReference type="SUPFAM" id="SSF46785">
    <property type="entry name" value="Winged helix' DNA-binding domain"/>
    <property type="match status" value="1"/>
</dbReference>
<comment type="caution">
    <text evidence="4">The sequence shown here is derived from an EMBL/GenBank/DDBJ whole genome shotgun (WGS) entry which is preliminary data.</text>
</comment>
<proteinExistence type="inferred from homology"/>
<name>A0A1E3AFV0_9FIRM</name>
<dbReference type="InterPro" id="IPR036390">
    <property type="entry name" value="WH_DNA-bd_sf"/>
</dbReference>
<gene>
    <name evidence="4" type="primary">nagC_4</name>
    <name evidence="4" type="ORF">BEI61_03505</name>
</gene>
<sequence>MKADTRLMKQLNISTLRRVLSGEGKATKPQLSRLTGLSVVTVNALITEMLEQGEVQELGMVPSGGGRPSMQYGYCYGYRTMVIIYGHQLEGRNYIHTLVVDLKGQKLWERQGYMEEIGAESFDGCLDEVFAGFGNIGLIAFGLPGEAIDDVVTINDFSGLEGLDFLPRIREKYGVPVLFENDINAMAYGYYRKHCGMDVTSLVGIYFPRSFLPGAGLILDGSIYYGNSHFAGEMGDVYVPVPWEELDYYKENQVLCQLEALLATFACIVAPSRFVLYGDFLTGGMAERLEQYVCRRLSGKFRVQVEVSSCLEEDYETGMIYLAQNRMLQLMEERTETNTPSQV</sequence>
<reference evidence="4 5" key="1">
    <citation type="submission" date="2016-07" db="EMBL/GenBank/DDBJ databases">
        <title>Characterization of isolates of Eisenbergiella tayi derived from blood cultures, using whole genome sequencing.</title>
        <authorList>
            <person name="Burdz T."/>
            <person name="Wiebe D."/>
            <person name="Huynh C."/>
            <person name="Bernard K."/>
        </authorList>
    </citation>
    <scope>NUCLEOTIDE SEQUENCE [LARGE SCALE GENOMIC DNA]</scope>
    <source>
        <strain evidence="4 5">NML 110608</strain>
    </source>
</reference>
<comment type="function">
    <text evidence="1">Transcriptional repressor of xylose-utilizing enzymes.</text>
</comment>
<dbReference type="AlphaFoldDB" id="A0A1E3AFV0"/>
<dbReference type="Proteomes" id="UP000094067">
    <property type="component" value="Unassembled WGS sequence"/>
</dbReference>
<dbReference type="PANTHER" id="PTHR18964">
    <property type="entry name" value="ROK (REPRESSOR, ORF, KINASE) FAMILY"/>
    <property type="match status" value="1"/>
</dbReference>
<keyword evidence="3" id="KW-0119">Carbohydrate metabolism</keyword>
<evidence type="ECO:0000256" key="3">
    <source>
        <dbReference type="ARBA" id="ARBA00022629"/>
    </source>
</evidence>
<dbReference type="CDD" id="cd23763">
    <property type="entry name" value="ASKHA_ATPase_ROK"/>
    <property type="match status" value="1"/>
</dbReference>
<dbReference type="Gene3D" id="1.10.10.10">
    <property type="entry name" value="Winged helix-like DNA-binding domain superfamily/Winged helix DNA-binding domain"/>
    <property type="match status" value="1"/>
</dbReference>
<dbReference type="InterPro" id="IPR036388">
    <property type="entry name" value="WH-like_DNA-bd_sf"/>
</dbReference>
<evidence type="ECO:0000256" key="2">
    <source>
        <dbReference type="ARBA" id="ARBA00006479"/>
    </source>
</evidence>
<dbReference type="RefSeq" id="WP_069153212.1">
    <property type="nucleotide sequence ID" value="NZ_MCGH01000002.1"/>
</dbReference>
<dbReference type="PANTHER" id="PTHR18964:SF149">
    <property type="entry name" value="BIFUNCTIONAL UDP-N-ACETYLGLUCOSAMINE 2-EPIMERASE_N-ACETYLMANNOSAMINE KINASE"/>
    <property type="match status" value="1"/>
</dbReference>
<comment type="similarity">
    <text evidence="2">Belongs to the ROK (NagC/XylR) family.</text>
</comment>